<dbReference type="Proteomes" id="UP000460272">
    <property type="component" value="Unassembled WGS sequence"/>
</dbReference>
<keyword evidence="3" id="KW-1185">Reference proteome</keyword>
<accession>A0A6P2BQ75</accession>
<protein>
    <submittedName>
        <fullName evidence="2">Uncharacterized protein</fullName>
    </submittedName>
</protein>
<evidence type="ECO:0000256" key="1">
    <source>
        <dbReference type="SAM" id="SignalP"/>
    </source>
</evidence>
<organism evidence="2 3">
    <name type="scientific">Trebonia kvetii</name>
    <dbReference type="NCBI Taxonomy" id="2480626"/>
    <lineage>
        <taxon>Bacteria</taxon>
        <taxon>Bacillati</taxon>
        <taxon>Actinomycetota</taxon>
        <taxon>Actinomycetes</taxon>
        <taxon>Streptosporangiales</taxon>
        <taxon>Treboniaceae</taxon>
        <taxon>Trebonia</taxon>
    </lineage>
</organism>
<reference evidence="2 3" key="1">
    <citation type="submission" date="2018-11" db="EMBL/GenBank/DDBJ databases">
        <title>Trebonia kvetii gen.nov., sp.nov., a novel acidophilic actinobacterium, and proposal of the new actinobacterial family Treboniaceae fam. nov.</title>
        <authorList>
            <person name="Rapoport D."/>
            <person name="Sagova-Mareckova M."/>
            <person name="Sedlacek I."/>
            <person name="Provaznik J."/>
            <person name="Kralova S."/>
            <person name="Pavlinic D."/>
            <person name="Benes V."/>
            <person name="Kopecky J."/>
        </authorList>
    </citation>
    <scope>NUCLEOTIDE SEQUENCE [LARGE SCALE GENOMIC DNA]</scope>
    <source>
        <strain evidence="2 3">15Tr583</strain>
    </source>
</reference>
<comment type="caution">
    <text evidence="2">The sequence shown here is derived from an EMBL/GenBank/DDBJ whole genome shotgun (WGS) entry which is preliminary data.</text>
</comment>
<name>A0A6P2BQ75_9ACTN</name>
<feature type="chain" id="PRO_5026880310" evidence="1">
    <location>
        <begin position="29"/>
        <end position="274"/>
    </location>
</feature>
<dbReference type="EMBL" id="RPFW01000008">
    <property type="protein sequence ID" value="TVZ00817.1"/>
    <property type="molecule type" value="Genomic_DNA"/>
</dbReference>
<keyword evidence="1" id="KW-0732">Signal</keyword>
<dbReference type="RefSeq" id="WP_145860586.1">
    <property type="nucleotide sequence ID" value="NZ_RPFW01000008.1"/>
</dbReference>
<feature type="signal peptide" evidence="1">
    <location>
        <begin position="1"/>
        <end position="28"/>
    </location>
</feature>
<dbReference type="OrthoDB" id="3881096at2"/>
<gene>
    <name evidence="2" type="ORF">EAS64_36310</name>
</gene>
<sequence length="274" mass="28392">MRMWARATVAVVAIAVALTGCVKSRTSAAPAGSTAGDAAQEKSCTADYCDPADWDTALTSTPLKQIPPFAEPINVIISAGSTVSLAQIQQALGDWKTVSTATTVSVTGIHIKCISSEKADVTGGGYVPQHVAWRLGGCVDGNDLSISGNEDHVRIWSQPVSGGKHVAWFIAASYETMCVVRNGKLQTAAANKAWTALHPASAYHCVDGGPGSITTKHADGYDDAARDFAAAILAAAKSHGWHASQRIVTVNRRGSAGEGGVPFDDTVYVVTVAG</sequence>
<dbReference type="AlphaFoldDB" id="A0A6P2BQ75"/>
<dbReference type="PROSITE" id="PS51257">
    <property type="entry name" value="PROKAR_LIPOPROTEIN"/>
    <property type="match status" value="1"/>
</dbReference>
<proteinExistence type="predicted"/>
<evidence type="ECO:0000313" key="2">
    <source>
        <dbReference type="EMBL" id="TVZ00817.1"/>
    </source>
</evidence>
<evidence type="ECO:0000313" key="3">
    <source>
        <dbReference type="Proteomes" id="UP000460272"/>
    </source>
</evidence>